<dbReference type="GO" id="GO:0005741">
    <property type="term" value="C:mitochondrial outer membrane"/>
    <property type="evidence" value="ECO:0007669"/>
    <property type="project" value="TreeGrafter"/>
</dbReference>
<keyword evidence="4 6" id="KW-1133">Transmembrane helix</keyword>
<keyword evidence="3 6" id="KW-0812">Transmembrane</keyword>
<evidence type="ECO:0000313" key="7">
    <source>
        <dbReference type="Proteomes" id="UP000694920"/>
    </source>
</evidence>
<dbReference type="CTD" id="706"/>
<feature type="transmembrane region" description="Helical" evidence="6">
    <location>
        <begin position="6"/>
        <end position="28"/>
    </location>
</feature>
<sequence length="159" mass="18067">MPVKTHYPSLIGAIILPNVGGWIGGFVTRRNINPWYQSLNRPSWTPPNWAFAPIWTTLYCTMGYASYRVWINGGGFKNAALPLSLYGINLILNWAWTPLFFGLHNLKLALYEIIVLWGSTAAVGVTFFRVDRTAGYLIIPYFVWTTIATALNYVIYRDN</sequence>
<dbReference type="PANTHER" id="PTHR10057">
    <property type="entry name" value="PERIPHERAL-TYPE BENZODIAZEPINE RECEPTOR"/>
    <property type="match status" value="1"/>
</dbReference>
<evidence type="ECO:0000256" key="1">
    <source>
        <dbReference type="ARBA" id="ARBA00004141"/>
    </source>
</evidence>
<evidence type="ECO:0000256" key="5">
    <source>
        <dbReference type="ARBA" id="ARBA00023136"/>
    </source>
</evidence>
<dbReference type="KEGG" id="ccin:107268740"/>
<dbReference type="Pfam" id="PF03073">
    <property type="entry name" value="TspO_MBR"/>
    <property type="match status" value="1"/>
</dbReference>
<keyword evidence="7" id="KW-1185">Reference proteome</keyword>
<gene>
    <name evidence="8" type="primary">LOC107268740</name>
</gene>
<name>A0AAJ7BYB8_CEPCN</name>
<dbReference type="FunFam" id="1.20.1260.100:FF:000001">
    <property type="entry name" value="translocator protein 2"/>
    <property type="match status" value="1"/>
</dbReference>
<organism evidence="7 8">
    <name type="scientific">Cephus cinctus</name>
    <name type="common">Wheat stem sawfly</name>
    <dbReference type="NCBI Taxonomy" id="211228"/>
    <lineage>
        <taxon>Eukaryota</taxon>
        <taxon>Metazoa</taxon>
        <taxon>Ecdysozoa</taxon>
        <taxon>Arthropoda</taxon>
        <taxon>Hexapoda</taxon>
        <taxon>Insecta</taxon>
        <taxon>Pterygota</taxon>
        <taxon>Neoptera</taxon>
        <taxon>Endopterygota</taxon>
        <taxon>Hymenoptera</taxon>
        <taxon>Cephoidea</taxon>
        <taxon>Cephidae</taxon>
        <taxon>Cephus</taxon>
    </lineage>
</organism>
<reference evidence="8" key="1">
    <citation type="submission" date="2025-08" db="UniProtKB">
        <authorList>
            <consortium name="RefSeq"/>
        </authorList>
    </citation>
    <scope>IDENTIFICATION</scope>
</reference>
<keyword evidence="5 6" id="KW-0472">Membrane</keyword>
<protein>
    <submittedName>
        <fullName evidence="8">Translocator protein</fullName>
    </submittedName>
</protein>
<dbReference type="CDD" id="cd15904">
    <property type="entry name" value="TSPO_MBR"/>
    <property type="match status" value="1"/>
</dbReference>
<dbReference type="AlphaFoldDB" id="A0AAJ7BYB8"/>
<dbReference type="GeneID" id="107268740"/>
<feature type="transmembrane region" description="Helical" evidence="6">
    <location>
        <begin position="134"/>
        <end position="156"/>
    </location>
</feature>
<dbReference type="InterPro" id="IPR004307">
    <property type="entry name" value="TspO_MBR"/>
</dbReference>
<dbReference type="PIRSF" id="PIRSF005859">
    <property type="entry name" value="PBR"/>
    <property type="match status" value="1"/>
</dbReference>
<dbReference type="Gene3D" id="1.20.1260.100">
    <property type="entry name" value="TspO/MBR protein"/>
    <property type="match status" value="1"/>
</dbReference>
<dbReference type="GO" id="GO:0033013">
    <property type="term" value="P:tetrapyrrole metabolic process"/>
    <property type="evidence" value="ECO:0007669"/>
    <property type="project" value="UniProtKB-ARBA"/>
</dbReference>
<comment type="subcellular location">
    <subcellularLocation>
        <location evidence="1">Membrane</location>
        <topology evidence="1">Multi-pass membrane protein</topology>
    </subcellularLocation>
</comment>
<feature type="transmembrane region" description="Helical" evidence="6">
    <location>
        <begin position="79"/>
        <end position="96"/>
    </location>
</feature>
<accession>A0AAJ7BYB8</accession>
<evidence type="ECO:0000256" key="3">
    <source>
        <dbReference type="ARBA" id="ARBA00022692"/>
    </source>
</evidence>
<dbReference type="PANTHER" id="PTHR10057:SF0">
    <property type="entry name" value="TRANSLOCATOR PROTEIN"/>
    <property type="match status" value="1"/>
</dbReference>
<evidence type="ECO:0000313" key="8">
    <source>
        <dbReference type="RefSeq" id="XP_015597278.1"/>
    </source>
</evidence>
<dbReference type="InterPro" id="IPR038330">
    <property type="entry name" value="TspO/MBR-related_sf"/>
</dbReference>
<proteinExistence type="inferred from homology"/>
<dbReference type="Proteomes" id="UP000694920">
    <property type="component" value="Unplaced"/>
</dbReference>
<evidence type="ECO:0000256" key="4">
    <source>
        <dbReference type="ARBA" id="ARBA00022989"/>
    </source>
</evidence>
<evidence type="ECO:0000256" key="2">
    <source>
        <dbReference type="ARBA" id="ARBA00007524"/>
    </source>
</evidence>
<feature type="transmembrane region" description="Helical" evidence="6">
    <location>
        <begin position="108"/>
        <end position="128"/>
    </location>
</feature>
<feature type="transmembrane region" description="Helical" evidence="6">
    <location>
        <begin position="49"/>
        <end position="67"/>
    </location>
</feature>
<evidence type="ECO:0000256" key="6">
    <source>
        <dbReference type="SAM" id="Phobius"/>
    </source>
</evidence>
<comment type="similarity">
    <text evidence="2">Belongs to the TspO/BZRP family.</text>
</comment>
<dbReference type="RefSeq" id="XP_015597278.1">
    <property type="nucleotide sequence ID" value="XM_015741792.2"/>
</dbReference>